<dbReference type="AlphaFoldDB" id="A0AAU9JAI6"/>
<dbReference type="FunFam" id="1.10.510.10:FF:000571">
    <property type="entry name" value="Maternal embryonic leucine zipper kinase"/>
    <property type="match status" value="1"/>
</dbReference>
<evidence type="ECO:0000259" key="22">
    <source>
        <dbReference type="PROSITE" id="PS50222"/>
    </source>
</evidence>
<evidence type="ECO:0000256" key="12">
    <source>
        <dbReference type="ARBA" id="ARBA00022777"/>
    </source>
</evidence>
<reference evidence="23" key="1">
    <citation type="submission" date="2021-09" db="EMBL/GenBank/DDBJ databases">
        <authorList>
            <consortium name="AG Swart"/>
            <person name="Singh M."/>
            <person name="Singh A."/>
            <person name="Seah K."/>
            <person name="Emmerich C."/>
        </authorList>
    </citation>
    <scope>NUCLEOTIDE SEQUENCE</scope>
    <source>
        <strain evidence="23">ATCC30299</strain>
    </source>
</reference>
<dbReference type="Pfam" id="PF13499">
    <property type="entry name" value="EF-hand_7"/>
    <property type="match status" value="2"/>
</dbReference>
<evidence type="ECO:0000256" key="9">
    <source>
        <dbReference type="ARBA" id="ARBA00022723"/>
    </source>
</evidence>
<keyword evidence="9" id="KW-0479">Metal-binding</keyword>
<evidence type="ECO:0000256" key="19">
    <source>
        <dbReference type="ARBA" id="ARBA00048679"/>
    </source>
</evidence>
<proteinExistence type="inferred from homology"/>
<dbReference type="InterPro" id="IPR018247">
    <property type="entry name" value="EF_Hand_1_Ca_BS"/>
</dbReference>
<name>A0AAU9JAI6_9CILI</name>
<accession>A0AAU9JAI6</accession>
<keyword evidence="15" id="KW-0206">Cytoskeleton</keyword>
<dbReference type="InterPro" id="IPR011009">
    <property type="entry name" value="Kinase-like_dom_sf"/>
</dbReference>
<gene>
    <name evidence="23" type="ORF">BSTOLATCC_MIC32896</name>
</gene>
<keyword evidence="7" id="KW-0723">Serine/threonine-protein kinase</keyword>
<feature type="domain" description="Protein kinase" evidence="21">
    <location>
        <begin position="39"/>
        <end position="302"/>
    </location>
</feature>
<evidence type="ECO:0000256" key="13">
    <source>
        <dbReference type="ARBA" id="ARBA00022837"/>
    </source>
</evidence>
<dbReference type="PROSITE" id="PS00107">
    <property type="entry name" value="PROTEIN_KINASE_ATP"/>
    <property type="match status" value="1"/>
</dbReference>
<dbReference type="EMBL" id="CAJZBQ010000033">
    <property type="protein sequence ID" value="CAG9322991.1"/>
    <property type="molecule type" value="Genomic_DNA"/>
</dbReference>
<comment type="function">
    <text evidence="17">Plays a fundamental role in microtubule organizing center structure and function. Component of the infraciliary lattice (ICL) and the ciliary basal bodies.</text>
</comment>
<evidence type="ECO:0000256" key="18">
    <source>
        <dbReference type="ARBA" id="ARBA00047899"/>
    </source>
</evidence>
<evidence type="ECO:0000256" key="3">
    <source>
        <dbReference type="ARBA" id="ARBA00005253"/>
    </source>
</evidence>
<organism evidence="23 24">
    <name type="scientific">Blepharisma stoltei</name>
    <dbReference type="NCBI Taxonomy" id="1481888"/>
    <lineage>
        <taxon>Eukaryota</taxon>
        <taxon>Sar</taxon>
        <taxon>Alveolata</taxon>
        <taxon>Ciliophora</taxon>
        <taxon>Postciliodesmatophora</taxon>
        <taxon>Heterotrichea</taxon>
        <taxon>Heterotrichida</taxon>
        <taxon>Blepharismidae</taxon>
        <taxon>Blepharisma</taxon>
    </lineage>
</organism>
<comment type="caution">
    <text evidence="23">The sequence shown here is derived from an EMBL/GenBank/DDBJ whole genome shotgun (WGS) entry which is preliminary data.</text>
</comment>
<evidence type="ECO:0000259" key="21">
    <source>
        <dbReference type="PROSITE" id="PS50011"/>
    </source>
</evidence>
<dbReference type="PROSITE" id="PS50011">
    <property type="entry name" value="PROTEIN_KINASE_DOM"/>
    <property type="match status" value="1"/>
</dbReference>
<dbReference type="EC" id="2.7.11.1" evidence="5"/>
<dbReference type="GO" id="GO:0005856">
    <property type="term" value="C:cytoskeleton"/>
    <property type="evidence" value="ECO:0007669"/>
    <property type="project" value="UniProtKB-SubCell"/>
</dbReference>
<evidence type="ECO:0000256" key="4">
    <source>
        <dbReference type="ARBA" id="ARBA00011245"/>
    </source>
</evidence>
<sequence length="541" mass="62624">MGVCCQKEYSSSKRLISPTSYSKTTILKSSYPDSISKYYTFIRTIGYGAFGTVREATRINSYEVPIHETTEKHYAIKSINKNKVKNYLKSLQNEISILHILDHPNIARLYEIYEDEMYIHLVSEYCDGGDLLENWSAHRISSEAEIARTIQRVLLAINHLHSMHICHRDIKPENILFLNNQPNSEIKVIDFGFANKFLGTEMDSFVGSPRYLAPEVIKGSYGKQCDIWSVGVMMYFLLVGKFPFSGNSMHDQFKKILKGDFCINNPGWTSMSAEAQDLIYKMLVLDPDNRITAAQALNHSWFKSVNEKIYPIDQQIFQSIKKYKDKGKLWNIAMKVLVRNLSQEQIEDLKTAFHEIDREKTGFVRAEDIQACMEKNGYQMAKEEFNNLLQKIEYIGKGKLNYTQFLIAALDRKKIIDEENTWMTFRYFDINADGKICLNDLKSAIEKAGCYISETEYRELLQEFELKFDEDISYEDFADIMNCFTDVSSSYCTEIDDNSLKVPVRKLSTKRLTNRRCSVVEAMKRARRSTMDPQLSSTQII</sequence>
<dbReference type="InterPro" id="IPR050205">
    <property type="entry name" value="CDPK_Ser/Thr_kinases"/>
</dbReference>
<evidence type="ECO:0000256" key="11">
    <source>
        <dbReference type="ARBA" id="ARBA00022741"/>
    </source>
</evidence>
<dbReference type="PANTHER" id="PTHR24349">
    <property type="entry name" value="SERINE/THREONINE-PROTEIN KINASE"/>
    <property type="match status" value="1"/>
</dbReference>
<keyword evidence="6" id="KW-0963">Cytoplasm</keyword>
<dbReference type="InterPro" id="IPR000719">
    <property type="entry name" value="Prot_kinase_dom"/>
</dbReference>
<evidence type="ECO:0000256" key="7">
    <source>
        <dbReference type="ARBA" id="ARBA00022527"/>
    </source>
</evidence>
<comment type="catalytic activity">
    <reaction evidence="18">
        <text>L-threonyl-[protein] + ATP = O-phospho-L-threonyl-[protein] + ADP + H(+)</text>
        <dbReference type="Rhea" id="RHEA:46608"/>
        <dbReference type="Rhea" id="RHEA-COMP:11060"/>
        <dbReference type="Rhea" id="RHEA-COMP:11605"/>
        <dbReference type="ChEBI" id="CHEBI:15378"/>
        <dbReference type="ChEBI" id="CHEBI:30013"/>
        <dbReference type="ChEBI" id="CHEBI:30616"/>
        <dbReference type="ChEBI" id="CHEBI:61977"/>
        <dbReference type="ChEBI" id="CHEBI:456216"/>
        <dbReference type="EC" id="2.7.11.1"/>
    </reaction>
</comment>
<dbReference type="Gene3D" id="3.30.200.20">
    <property type="entry name" value="Phosphorylase Kinase, domain 1"/>
    <property type="match status" value="1"/>
</dbReference>
<dbReference type="InterPro" id="IPR002048">
    <property type="entry name" value="EF_hand_dom"/>
</dbReference>
<dbReference type="FunFam" id="1.10.238.10:FF:000178">
    <property type="entry name" value="Calmodulin-2 A"/>
    <property type="match status" value="1"/>
</dbReference>
<dbReference type="SMART" id="SM00220">
    <property type="entry name" value="S_TKc"/>
    <property type="match status" value="1"/>
</dbReference>
<evidence type="ECO:0000256" key="16">
    <source>
        <dbReference type="ARBA" id="ARBA00024334"/>
    </source>
</evidence>
<dbReference type="Pfam" id="PF00069">
    <property type="entry name" value="Pkinase"/>
    <property type="match status" value="1"/>
</dbReference>
<dbReference type="Gene3D" id="1.10.238.10">
    <property type="entry name" value="EF-hand"/>
    <property type="match status" value="1"/>
</dbReference>
<evidence type="ECO:0000313" key="24">
    <source>
        <dbReference type="Proteomes" id="UP001162131"/>
    </source>
</evidence>
<dbReference type="CDD" id="cd05117">
    <property type="entry name" value="STKc_CAMK"/>
    <property type="match status" value="1"/>
</dbReference>
<evidence type="ECO:0000256" key="20">
    <source>
        <dbReference type="PROSITE-ProRule" id="PRU10141"/>
    </source>
</evidence>
<comment type="cofactor">
    <cofactor evidence="1">
        <name>Mg(2+)</name>
        <dbReference type="ChEBI" id="CHEBI:18420"/>
    </cofactor>
</comment>
<dbReference type="InterPro" id="IPR008271">
    <property type="entry name" value="Ser/Thr_kinase_AS"/>
</dbReference>
<keyword evidence="14 20" id="KW-0067">ATP-binding</keyword>
<dbReference type="GO" id="GO:0005524">
    <property type="term" value="F:ATP binding"/>
    <property type="evidence" value="ECO:0007669"/>
    <property type="project" value="UniProtKB-UniRule"/>
</dbReference>
<feature type="domain" description="EF-hand" evidence="22">
    <location>
        <begin position="344"/>
        <end position="379"/>
    </location>
</feature>
<protein>
    <recommendedName>
        <fullName evidence="5">non-specific serine/threonine protein kinase</fullName>
        <ecNumber evidence="5">2.7.11.1</ecNumber>
    </recommendedName>
</protein>
<comment type="similarity">
    <text evidence="3">Belongs to the centrin family.</text>
</comment>
<dbReference type="GO" id="GO:0004674">
    <property type="term" value="F:protein serine/threonine kinase activity"/>
    <property type="evidence" value="ECO:0007669"/>
    <property type="project" value="UniProtKB-KW"/>
</dbReference>
<dbReference type="CDD" id="cd00051">
    <property type="entry name" value="EFh"/>
    <property type="match status" value="1"/>
</dbReference>
<dbReference type="PROSITE" id="PS00108">
    <property type="entry name" value="PROTEIN_KINASE_ST"/>
    <property type="match status" value="1"/>
</dbReference>
<comment type="subunit">
    <text evidence="4">Monomer.</text>
</comment>
<keyword evidence="12" id="KW-0418">Kinase</keyword>
<keyword evidence="10" id="KW-0677">Repeat</keyword>
<dbReference type="Gene3D" id="1.10.510.10">
    <property type="entry name" value="Transferase(Phosphotransferase) domain 1"/>
    <property type="match status" value="1"/>
</dbReference>
<feature type="domain" description="EF-hand" evidence="22">
    <location>
        <begin position="416"/>
        <end position="451"/>
    </location>
</feature>
<dbReference type="SUPFAM" id="SSF56112">
    <property type="entry name" value="Protein kinase-like (PK-like)"/>
    <property type="match status" value="1"/>
</dbReference>
<dbReference type="FunFam" id="3.30.200.20:FF:000315">
    <property type="entry name" value="Calcium-dependent protein kinase 3"/>
    <property type="match status" value="1"/>
</dbReference>
<evidence type="ECO:0000256" key="8">
    <source>
        <dbReference type="ARBA" id="ARBA00022679"/>
    </source>
</evidence>
<comment type="catalytic activity">
    <reaction evidence="19">
        <text>L-seryl-[protein] + ATP = O-phospho-L-seryl-[protein] + ADP + H(+)</text>
        <dbReference type="Rhea" id="RHEA:17989"/>
        <dbReference type="Rhea" id="RHEA-COMP:9863"/>
        <dbReference type="Rhea" id="RHEA-COMP:11604"/>
        <dbReference type="ChEBI" id="CHEBI:15378"/>
        <dbReference type="ChEBI" id="CHEBI:29999"/>
        <dbReference type="ChEBI" id="CHEBI:30616"/>
        <dbReference type="ChEBI" id="CHEBI:83421"/>
        <dbReference type="ChEBI" id="CHEBI:456216"/>
        <dbReference type="EC" id="2.7.11.1"/>
    </reaction>
</comment>
<dbReference type="PROSITE" id="PS50222">
    <property type="entry name" value="EF_HAND_2"/>
    <property type="match status" value="2"/>
</dbReference>
<keyword evidence="11 20" id="KW-0547">Nucleotide-binding</keyword>
<evidence type="ECO:0000256" key="15">
    <source>
        <dbReference type="ARBA" id="ARBA00023212"/>
    </source>
</evidence>
<evidence type="ECO:0000313" key="23">
    <source>
        <dbReference type="EMBL" id="CAG9322991.1"/>
    </source>
</evidence>
<evidence type="ECO:0000256" key="1">
    <source>
        <dbReference type="ARBA" id="ARBA00001946"/>
    </source>
</evidence>
<keyword evidence="24" id="KW-1185">Reference proteome</keyword>
<evidence type="ECO:0000256" key="14">
    <source>
        <dbReference type="ARBA" id="ARBA00022840"/>
    </source>
</evidence>
<feature type="binding site" evidence="20">
    <location>
        <position position="77"/>
    </location>
    <ligand>
        <name>ATP</name>
        <dbReference type="ChEBI" id="CHEBI:30616"/>
    </ligand>
</feature>
<evidence type="ECO:0000256" key="5">
    <source>
        <dbReference type="ARBA" id="ARBA00012513"/>
    </source>
</evidence>
<dbReference type="InterPro" id="IPR017441">
    <property type="entry name" value="Protein_kinase_ATP_BS"/>
</dbReference>
<evidence type="ECO:0000256" key="10">
    <source>
        <dbReference type="ARBA" id="ARBA00022737"/>
    </source>
</evidence>
<comment type="similarity">
    <text evidence="16">Belongs to the protein kinase superfamily. Ser/Thr protein kinase family. CDPK subfamily.</text>
</comment>
<evidence type="ECO:0000256" key="17">
    <source>
        <dbReference type="ARBA" id="ARBA00025692"/>
    </source>
</evidence>
<dbReference type="Proteomes" id="UP001162131">
    <property type="component" value="Unassembled WGS sequence"/>
</dbReference>
<dbReference type="PROSITE" id="PS00018">
    <property type="entry name" value="EF_HAND_1"/>
    <property type="match status" value="1"/>
</dbReference>
<evidence type="ECO:0000256" key="6">
    <source>
        <dbReference type="ARBA" id="ARBA00022490"/>
    </source>
</evidence>
<dbReference type="SUPFAM" id="SSF47473">
    <property type="entry name" value="EF-hand"/>
    <property type="match status" value="1"/>
</dbReference>
<dbReference type="InterPro" id="IPR011992">
    <property type="entry name" value="EF-hand-dom_pair"/>
</dbReference>
<comment type="subcellular location">
    <subcellularLocation>
        <location evidence="2">Cytoplasm</location>
        <location evidence="2">Cytoskeleton</location>
    </subcellularLocation>
</comment>
<dbReference type="GO" id="GO:0005509">
    <property type="term" value="F:calcium ion binding"/>
    <property type="evidence" value="ECO:0007669"/>
    <property type="project" value="InterPro"/>
</dbReference>
<keyword evidence="8" id="KW-0808">Transferase</keyword>
<keyword evidence="13" id="KW-0106">Calcium</keyword>
<evidence type="ECO:0000256" key="2">
    <source>
        <dbReference type="ARBA" id="ARBA00004245"/>
    </source>
</evidence>